<evidence type="ECO:0000259" key="3">
    <source>
        <dbReference type="PROSITE" id="PS50113"/>
    </source>
</evidence>
<gene>
    <name evidence="5" type="ORF">SAMN05660830_02559</name>
</gene>
<organism evidence="5 6">
    <name type="scientific">Halodesulfovibrio aestuarii</name>
    <dbReference type="NCBI Taxonomy" id="126333"/>
    <lineage>
        <taxon>Bacteria</taxon>
        <taxon>Pseudomonadati</taxon>
        <taxon>Thermodesulfobacteriota</taxon>
        <taxon>Desulfovibrionia</taxon>
        <taxon>Desulfovibrionales</taxon>
        <taxon>Desulfovibrionaceae</taxon>
        <taxon>Halodesulfovibrio</taxon>
    </lineage>
</organism>
<feature type="domain" description="GGDEF" evidence="4">
    <location>
        <begin position="396"/>
        <end position="530"/>
    </location>
</feature>
<evidence type="ECO:0000313" key="6">
    <source>
        <dbReference type="Proteomes" id="UP000184001"/>
    </source>
</evidence>
<feature type="domain" description="PAS" evidence="2">
    <location>
        <begin position="243"/>
        <end position="296"/>
    </location>
</feature>
<dbReference type="SUPFAM" id="SSF55073">
    <property type="entry name" value="Nucleotide cyclase"/>
    <property type="match status" value="1"/>
</dbReference>
<evidence type="ECO:0000256" key="1">
    <source>
        <dbReference type="SAM" id="Phobius"/>
    </source>
</evidence>
<name>A0A8G2CB69_9BACT</name>
<dbReference type="SMART" id="SM00267">
    <property type="entry name" value="GGDEF"/>
    <property type="match status" value="1"/>
</dbReference>
<keyword evidence="1" id="KW-0812">Transmembrane</keyword>
<evidence type="ECO:0000259" key="4">
    <source>
        <dbReference type="PROSITE" id="PS50887"/>
    </source>
</evidence>
<dbReference type="GO" id="GO:0003824">
    <property type="term" value="F:catalytic activity"/>
    <property type="evidence" value="ECO:0007669"/>
    <property type="project" value="UniProtKB-ARBA"/>
</dbReference>
<dbReference type="EMBL" id="FQZR01000006">
    <property type="protein sequence ID" value="SHJ48656.1"/>
    <property type="molecule type" value="Genomic_DNA"/>
</dbReference>
<dbReference type="Pfam" id="PF00990">
    <property type="entry name" value="GGDEF"/>
    <property type="match status" value="1"/>
</dbReference>
<dbReference type="PANTHER" id="PTHR44757">
    <property type="entry name" value="DIGUANYLATE CYCLASE DGCP"/>
    <property type="match status" value="1"/>
</dbReference>
<dbReference type="Gene3D" id="3.30.450.20">
    <property type="entry name" value="PAS domain"/>
    <property type="match status" value="2"/>
</dbReference>
<dbReference type="NCBIfam" id="TIGR00229">
    <property type="entry name" value="sensory_box"/>
    <property type="match status" value="2"/>
</dbReference>
<dbReference type="InterPro" id="IPR000014">
    <property type="entry name" value="PAS"/>
</dbReference>
<feature type="domain" description="PAC" evidence="3">
    <location>
        <begin position="313"/>
        <end position="364"/>
    </location>
</feature>
<feature type="transmembrane region" description="Helical" evidence="1">
    <location>
        <begin position="16"/>
        <end position="33"/>
    </location>
</feature>
<dbReference type="NCBIfam" id="TIGR00254">
    <property type="entry name" value="GGDEF"/>
    <property type="match status" value="1"/>
</dbReference>
<dbReference type="SUPFAM" id="SSF55785">
    <property type="entry name" value="PYP-like sensor domain (PAS domain)"/>
    <property type="match status" value="2"/>
</dbReference>
<dbReference type="FunFam" id="3.30.70.270:FF:000001">
    <property type="entry name" value="Diguanylate cyclase domain protein"/>
    <property type="match status" value="1"/>
</dbReference>
<dbReference type="PROSITE" id="PS50113">
    <property type="entry name" value="PAC"/>
    <property type="match status" value="1"/>
</dbReference>
<sequence length="539" mass="60806">MGKLSPSTFVGKSRPALFFIIATCCAIGYHFAVNQWFTATSVVHFFLPLFLGSAIFFFSTHATRQKGKLQEIIRKQSEELSAAQSANAQLHLRLVDVERNSLSSRLELQTMRLKHVQSLPNSTSKFETTFHATPDPMLLADLESGLVTDVNESFLQLLDYKWQDVYNHAVSAVFSWANSNDANEFANALRTGKAVNNLQAISECKYGKNFFALVSMRSVSISGKRTVIIAVRDYSDLHAAQHEIHLYSQALEQSPAGTAILSIDGNVEYVNTRFTQITGYTAEELHGNKVPFLEELSEHAAFSWKTLLATPEWRDDIFATRKDNTKRWLSLSVSQVLEHEVLSRYVLILEDITDKKEQERRIQHMAMHDGLTGVANRRQFKMQLAHSIELQNRSQVPFSLVFIDLNKFKEINDSRGHDFGDEILKKVAKRLKHILREVDLVARPGGDEFLLLLSGVHSLEDLQATLMRIAYHIARQIDFHDSTTTRMTASMGVSICPEHGTNADDLLSKADHAMYACKRTANTPFVIWNPSIDMGEKAS</sequence>
<dbReference type="CDD" id="cd01949">
    <property type="entry name" value="GGDEF"/>
    <property type="match status" value="1"/>
</dbReference>
<evidence type="ECO:0000313" key="5">
    <source>
        <dbReference type="EMBL" id="SHJ48656.1"/>
    </source>
</evidence>
<dbReference type="PROSITE" id="PS50887">
    <property type="entry name" value="GGDEF"/>
    <property type="match status" value="1"/>
</dbReference>
<dbReference type="InterPro" id="IPR000700">
    <property type="entry name" value="PAS-assoc_C"/>
</dbReference>
<dbReference type="Gene3D" id="3.30.70.270">
    <property type="match status" value="1"/>
</dbReference>
<dbReference type="SMART" id="SM00091">
    <property type="entry name" value="PAS"/>
    <property type="match status" value="2"/>
</dbReference>
<feature type="transmembrane region" description="Helical" evidence="1">
    <location>
        <begin position="39"/>
        <end position="58"/>
    </location>
</feature>
<dbReference type="Proteomes" id="UP000184001">
    <property type="component" value="Unassembled WGS sequence"/>
</dbReference>
<dbReference type="InterPro" id="IPR035965">
    <property type="entry name" value="PAS-like_dom_sf"/>
</dbReference>
<reference evidence="5 6" key="1">
    <citation type="submission" date="2016-11" db="EMBL/GenBank/DDBJ databases">
        <authorList>
            <person name="Varghese N."/>
            <person name="Submissions S."/>
        </authorList>
    </citation>
    <scope>NUCLEOTIDE SEQUENCE [LARGE SCALE GENOMIC DNA]</scope>
    <source>
        <strain evidence="5 6">DSM 17919</strain>
    </source>
</reference>
<dbReference type="RefSeq" id="WP_019999795.1">
    <property type="nucleotide sequence ID" value="NZ_CP192219.1"/>
</dbReference>
<dbReference type="PANTHER" id="PTHR44757:SF2">
    <property type="entry name" value="BIOFILM ARCHITECTURE MAINTENANCE PROTEIN MBAA"/>
    <property type="match status" value="1"/>
</dbReference>
<keyword evidence="1" id="KW-1133">Transmembrane helix</keyword>
<dbReference type="PROSITE" id="PS50112">
    <property type="entry name" value="PAS"/>
    <property type="match status" value="2"/>
</dbReference>
<proteinExistence type="predicted"/>
<dbReference type="InterPro" id="IPR029787">
    <property type="entry name" value="Nucleotide_cyclase"/>
</dbReference>
<dbReference type="Pfam" id="PF13426">
    <property type="entry name" value="PAS_9"/>
    <property type="match status" value="2"/>
</dbReference>
<comment type="caution">
    <text evidence="5">The sequence shown here is derived from an EMBL/GenBank/DDBJ whole genome shotgun (WGS) entry which is preliminary data.</text>
</comment>
<dbReference type="InterPro" id="IPR000160">
    <property type="entry name" value="GGDEF_dom"/>
</dbReference>
<dbReference type="AlphaFoldDB" id="A0A8G2CB69"/>
<keyword evidence="1" id="KW-0472">Membrane</keyword>
<dbReference type="CDD" id="cd00130">
    <property type="entry name" value="PAS"/>
    <property type="match status" value="2"/>
</dbReference>
<evidence type="ECO:0000259" key="2">
    <source>
        <dbReference type="PROSITE" id="PS50112"/>
    </source>
</evidence>
<protein>
    <submittedName>
        <fullName evidence="5">PAS domain S-box-containing protein/diguanylate cyclase (GGDEF) domain-containing protein</fullName>
    </submittedName>
</protein>
<dbReference type="InterPro" id="IPR052155">
    <property type="entry name" value="Biofilm_reg_signaling"/>
</dbReference>
<dbReference type="InterPro" id="IPR043128">
    <property type="entry name" value="Rev_trsase/Diguanyl_cyclase"/>
</dbReference>
<feature type="domain" description="PAS" evidence="2">
    <location>
        <begin position="122"/>
        <end position="190"/>
    </location>
</feature>
<accession>A0A8G2CB69</accession>